<dbReference type="SUPFAM" id="SSF54427">
    <property type="entry name" value="NTF2-like"/>
    <property type="match status" value="1"/>
</dbReference>
<keyword evidence="2" id="KW-0809">Transit peptide</keyword>
<dbReference type="Pfam" id="PF04280">
    <property type="entry name" value="Tim44"/>
    <property type="match status" value="1"/>
</dbReference>
<dbReference type="SMART" id="SM00978">
    <property type="entry name" value="Tim44"/>
    <property type="match status" value="1"/>
</dbReference>
<gene>
    <name evidence="11" type="ORF">HPB51_006207</name>
</gene>
<dbReference type="Proteomes" id="UP000821866">
    <property type="component" value="Chromosome 6"/>
</dbReference>
<protein>
    <recommendedName>
        <fullName evidence="7">Large ribosomal subunit protein mL45</fullName>
    </recommendedName>
    <alternativeName>
        <fullName evidence="8">39S ribosomal protein L45, mitochondrial</fullName>
    </alternativeName>
</protein>
<accession>A0A9J6DL28</accession>
<dbReference type="AlphaFoldDB" id="A0A9J6DL28"/>
<evidence type="ECO:0000259" key="10">
    <source>
        <dbReference type="SMART" id="SM00978"/>
    </source>
</evidence>
<evidence type="ECO:0000256" key="7">
    <source>
        <dbReference type="ARBA" id="ARBA00039448"/>
    </source>
</evidence>
<evidence type="ECO:0000256" key="9">
    <source>
        <dbReference type="SAM" id="MobiDB-lite"/>
    </source>
</evidence>
<evidence type="ECO:0000256" key="3">
    <source>
        <dbReference type="ARBA" id="ARBA00022980"/>
    </source>
</evidence>
<reference evidence="11" key="2">
    <citation type="submission" date="2021-09" db="EMBL/GenBank/DDBJ databases">
        <authorList>
            <person name="Jia N."/>
            <person name="Wang J."/>
            <person name="Shi W."/>
            <person name="Du L."/>
            <person name="Sun Y."/>
            <person name="Zhan W."/>
            <person name="Jiang J."/>
            <person name="Wang Q."/>
            <person name="Zhang B."/>
            <person name="Ji P."/>
            <person name="Sakyi L.B."/>
            <person name="Cui X."/>
            <person name="Yuan T."/>
            <person name="Jiang B."/>
            <person name="Yang W."/>
            <person name="Lam T.T.-Y."/>
            <person name="Chang Q."/>
            <person name="Ding S."/>
            <person name="Wang X."/>
            <person name="Zhu J."/>
            <person name="Ruan X."/>
            <person name="Zhao L."/>
            <person name="Wei J."/>
            <person name="Que T."/>
            <person name="Du C."/>
            <person name="Cheng J."/>
            <person name="Dai P."/>
            <person name="Han X."/>
            <person name="Huang E."/>
            <person name="Gao Y."/>
            <person name="Liu J."/>
            <person name="Shao H."/>
            <person name="Ye R."/>
            <person name="Li L."/>
            <person name="Wei W."/>
            <person name="Wang X."/>
            <person name="Wang C."/>
            <person name="Huo Q."/>
            <person name="Li W."/>
            <person name="Guo W."/>
            <person name="Chen H."/>
            <person name="Chen S."/>
            <person name="Zhou L."/>
            <person name="Zhou L."/>
            <person name="Ni X."/>
            <person name="Tian J."/>
            <person name="Zhou Y."/>
            <person name="Sheng Y."/>
            <person name="Liu T."/>
            <person name="Pan Y."/>
            <person name="Xia L."/>
            <person name="Li J."/>
            <person name="Zhao F."/>
            <person name="Cao W."/>
        </authorList>
    </citation>
    <scope>NUCLEOTIDE SEQUENCE</scope>
    <source>
        <strain evidence="11">Rmic-2018</strain>
        <tissue evidence="11">Larvae</tissue>
    </source>
</reference>
<dbReference type="FunFam" id="3.10.450.240:FF:000003">
    <property type="entry name" value="39S ribosomal protein L45, mitochondrial"/>
    <property type="match status" value="1"/>
</dbReference>
<dbReference type="VEuPathDB" id="VectorBase:LOC119171953"/>
<feature type="compositionally biased region" description="Basic and acidic residues" evidence="9">
    <location>
        <begin position="340"/>
        <end position="353"/>
    </location>
</feature>
<evidence type="ECO:0000256" key="2">
    <source>
        <dbReference type="ARBA" id="ARBA00022946"/>
    </source>
</evidence>
<feature type="region of interest" description="Disordered" evidence="9">
    <location>
        <begin position="338"/>
        <end position="390"/>
    </location>
</feature>
<evidence type="ECO:0000313" key="11">
    <source>
        <dbReference type="EMBL" id="KAH8022850.1"/>
    </source>
</evidence>
<evidence type="ECO:0000313" key="12">
    <source>
        <dbReference type="Proteomes" id="UP000821866"/>
    </source>
</evidence>
<dbReference type="InterPro" id="IPR032710">
    <property type="entry name" value="NTF2-like_dom_sf"/>
</dbReference>
<comment type="subcellular location">
    <subcellularLocation>
        <location evidence="1">Mitochondrion</location>
    </subcellularLocation>
</comment>
<evidence type="ECO:0000256" key="4">
    <source>
        <dbReference type="ARBA" id="ARBA00023128"/>
    </source>
</evidence>
<comment type="caution">
    <text evidence="11">The sequence shown here is derived from an EMBL/GenBank/DDBJ whole genome shotgun (WGS) entry which is preliminary data.</text>
</comment>
<keyword evidence="5" id="KW-0687">Ribonucleoprotein</keyword>
<evidence type="ECO:0000256" key="1">
    <source>
        <dbReference type="ARBA" id="ARBA00004173"/>
    </source>
</evidence>
<feature type="compositionally biased region" description="Basic and acidic residues" evidence="9">
    <location>
        <begin position="114"/>
        <end position="128"/>
    </location>
</feature>
<dbReference type="Gene3D" id="3.10.450.240">
    <property type="match status" value="1"/>
</dbReference>
<sequence length="390" mass="45074">MTTNTQADVSEQVLTSATVLLSYGPSGRSAEFDRLTALELTLFETTTFPEASPRDSISRVGFHLSQLAQGLFRPSVQQVRWMKNNKHWLPKWKALRRRKVIKIKLPEFEEMRRKDQMTPEEMRTKLKEQGVAPDRPWNERPMVISCSGGVFEPYLPPEGDGKVSVLTKAGAVQRMRRLEMRGKSYMNLRKIRAYEDEFDLVEFADVAQDLYVEAHKALANRDEEKLQDLVTEHCYPIIMENIERKTLRWQFVRSLEPPRAVHIRCTDMISKENLFAQITMRFHSQQTLAVYDRFGRLMHGNEAIIKDVLEYVVFEKHISNVYGTWRLHSKIIPDWQPPKEPMRKTFVKPKEQPEEAPGATETTTTTVKETRPPPPSPSSQQPSGETFATA</sequence>
<feature type="region of interest" description="Disordered" evidence="9">
    <location>
        <begin position="114"/>
        <end position="138"/>
    </location>
</feature>
<proteinExistence type="inferred from homology"/>
<dbReference type="GO" id="GO:0005739">
    <property type="term" value="C:mitochondrion"/>
    <property type="evidence" value="ECO:0007669"/>
    <property type="project" value="UniProtKB-SubCell"/>
</dbReference>
<evidence type="ECO:0000256" key="5">
    <source>
        <dbReference type="ARBA" id="ARBA00023274"/>
    </source>
</evidence>
<name>A0A9J6DL28_RHIMP</name>
<dbReference type="EMBL" id="JABSTU010000008">
    <property type="protein sequence ID" value="KAH8022850.1"/>
    <property type="molecule type" value="Genomic_DNA"/>
</dbReference>
<dbReference type="PANTHER" id="PTHR28554">
    <property type="entry name" value="39S RIBOSOMAL PROTEIN L45, MITOCHONDRIAL"/>
    <property type="match status" value="1"/>
</dbReference>
<dbReference type="GO" id="GO:0005840">
    <property type="term" value="C:ribosome"/>
    <property type="evidence" value="ECO:0007669"/>
    <property type="project" value="UniProtKB-KW"/>
</dbReference>
<evidence type="ECO:0000256" key="8">
    <source>
        <dbReference type="ARBA" id="ARBA00043031"/>
    </source>
</evidence>
<dbReference type="PANTHER" id="PTHR28554:SF1">
    <property type="entry name" value="LARGE RIBOSOMAL SUBUNIT PROTEIN ML45"/>
    <property type="match status" value="1"/>
</dbReference>
<evidence type="ECO:0000256" key="6">
    <source>
        <dbReference type="ARBA" id="ARBA00038073"/>
    </source>
</evidence>
<dbReference type="InterPro" id="IPR051975">
    <property type="entry name" value="mtLSU_mL45"/>
</dbReference>
<feature type="compositionally biased region" description="Low complexity" evidence="9">
    <location>
        <begin position="355"/>
        <end position="367"/>
    </location>
</feature>
<comment type="similarity">
    <text evidence="6">Belongs to the mitochondrion-specific ribosomal protein mL45 family.</text>
</comment>
<dbReference type="InterPro" id="IPR007379">
    <property type="entry name" value="Tim44-like_dom"/>
</dbReference>
<keyword evidence="4" id="KW-0496">Mitochondrion</keyword>
<dbReference type="GO" id="GO:1990904">
    <property type="term" value="C:ribonucleoprotein complex"/>
    <property type="evidence" value="ECO:0007669"/>
    <property type="project" value="UniProtKB-KW"/>
</dbReference>
<organism evidence="11 12">
    <name type="scientific">Rhipicephalus microplus</name>
    <name type="common">Cattle tick</name>
    <name type="synonym">Boophilus microplus</name>
    <dbReference type="NCBI Taxonomy" id="6941"/>
    <lineage>
        <taxon>Eukaryota</taxon>
        <taxon>Metazoa</taxon>
        <taxon>Ecdysozoa</taxon>
        <taxon>Arthropoda</taxon>
        <taxon>Chelicerata</taxon>
        <taxon>Arachnida</taxon>
        <taxon>Acari</taxon>
        <taxon>Parasitiformes</taxon>
        <taxon>Ixodida</taxon>
        <taxon>Ixodoidea</taxon>
        <taxon>Ixodidae</taxon>
        <taxon>Rhipicephalinae</taxon>
        <taxon>Rhipicephalus</taxon>
        <taxon>Boophilus</taxon>
    </lineage>
</organism>
<reference evidence="11" key="1">
    <citation type="journal article" date="2020" name="Cell">
        <title>Large-Scale Comparative Analyses of Tick Genomes Elucidate Their Genetic Diversity and Vector Capacities.</title>
        <authorList>
            <consortium name="Tick Genome and Microbiome Consortium (TIGMIC)"/>
            <person name="Jia N."/>
            <person name="Wang J."/>
            <person name="Shi W."/>
            <person name="Du L."/>
            <person name="Sun Y."/>
            <person name="Zhan W."/>
            <person name="Jiang J.F."/>
            <person name="Wang Q."/>
            <person name="Zhang B."/>
            <person name="Ji P."/>
            <person name="Bell-Sakyi L."/>
            <person name="Cui X.M."/>
            <person name="Yuan T.T."/>
            <person name="Jiang B.G."/>
            <person name="Yang W.F."/>
            <person name="Lam T.T."/>
            <person name="Chang Q.C."/>
            <person name="Ding S.J."/>
            <person name="Wang X.J."/>
            <person name="Zhu J.G."/>
            <person name="Ruan X.D."/>
            <person name="Zhao L."/>
            <person name="Wei J.T."/>
            <person name="Ye R.Z."/>
            <person name="Que T.C."/>
            <person name="Du C.H."/>
            <person name="Zhou Y.H."/>
            <person name="Cheng J.X."/>
            <person name="Dai P.F."/>
            <person name="Guo W.B."/>
            <person name="Han X.H."/>
            <person name="Huang E.J."/>
            <person name="Li L.F."/>
            <person name="Wei W."/>
            <person name="Gao Y.C."/>
            <person name="Liu J.Z."/>
            <person name="Shao H.Z."/>
            <person name="Wang X."/>
            <person name="Wang C.C."/>
            <person name="Yang T.C."/>
            <person name="Huo Q.B."/>
            <person name="Li W."/>
            <person name="Chen H.Y."/>
            <person name="Chen S.E."/>
            <person name="Zhou L.G."/>
            <person name="Ni X.B."/>
            <person name="Tian J.H."/>
            <person name="Sheng Y."/>
            <person name="Liu T."/>
            <person name="Pan Y.S."/>
            <person name="Xia L.Y."/>
            <person name="Li J."/>
            <person name="Zhao F."/>
            <person name="Cao W.C."/>
        </authorList>
    </citation>
    <scope>NUCLEOTIDE SEQUENCE</scope>
    <source>
        <strain evidence="11">Rmic-2018</strain>
    </source>
</reference>
<keyword evidence="12" id="KW-1185">Reference proteome</keyword>
<keyword evidence="3" id="KW-0689">Ribosomal protein</keyword>
<feature type="domain" description="Tim44-like" evidence="10">
    <location>
        <begin position="184"/>
        <end position="332"/>
    </location>
</feature>